<evidence type="ECO:0000313" key="12">
    <source>
        <dbReference type="Proteomes" id="UP000237347"/>
    </source>
</evidence>
<dbReference type="InterPro" id="IPR001330">
    <property type="entry name" value="Prenyltrans"/>
</dbReference>
<keyword evidence="7" id="KW-0677">Repeat</keyword>
<dbReference type="EC" id="2.5.1.58" evidence="2 9"/>
<sequence>MTAATTKTQQEQWMVENQVFQIFDLFADLPRNAKSALVELQRDNHLEYLTKGLKRLDPSFCVLDANRPWLCYWILHSIALLGDYVEHEVEDNVVDFLSRCQDPNGGYGGGPGQARKSSILWQDHLPHLATTYAAVNALITVGGERSLSSINRWSVMFEVSHFCNSAYWSHFEPNDMDSEIFCREKVYMFLKRMKQPSGAFRMHDAGEIDVRACYTAISVASVLNILDDELIQNVGDYILSTHSKEGTDSGVALGLCTYPGHELRHHIDLKVYPSCQTYEGGISGEPGAEAHGGYTFCGFATMILINEVNRLDLAGLLDWVAFRQGREGGFQGRTNKLVDSCYSFWQGGAFALLQRLHAILDEQLVNYSPQTGVASDISGGEESSDGVDDKTCHFKLGGTNASCPVNLNSIGYNFVKQPGEMEALYHRWALQQYILLCAQDMKGGLKDKPGKHRDFYHTCYSLSGLSLSQHSWSQDEDTPPLPNAVMGPYANLLERTHPLFNVVLDQYYEAHEFFDTP</sequence>
<dbReference type="PANTHER" id="PTHR11774:SF6">
    <property type="entry name" value="PROTEIN FARNESYLTRANSFERASE SUBUNIT BETA"/>
    <property type="match status" value="1"/>
</dbReference>
<dbReference type="InterPro" id="IPR045089">
    <property type="entry name" value="PGGT1B-like"/>
</dbReference>
<comment type="catalytic activity">
    <reaction evidence="9">
        <text>L-cysteinyl-[protein] + (2E,6E)-farnesyl diphosphate = S-(2E,6E)-farnesyl-L-cysteinyl-[protein] + diphosphate</text>
        <dbReference type="Rhea" id="RHEA:13345"/>
        <dbReference type="Rhea" id="RHEA-COMP:10131"/>
        <dbReference type="Rhea" id="RHEA-COMP:11535"/>
        <dbReference type="ChEBI" id="CHEBI:29950"/>
        <dbReference type="ChEBI" id="CHEBI:33019"/>
        <dbReference type="ChEBI" id="CHEBI:86019"/>
        <dbReference type="ChEBI" id="CHEBI:175763"/>
    </reaction>
</comment>
<dbReference type="GO" id="GO:0005965">
    <property type="term" value="C:protein farnesyltransferase complex"/>
    <property type="evidence" value="ECO:0007669"/>
    <property type="project" value="UniProtKB-UniRule"/>
</dbReference>
<evidence type="ECO:0000256" key="8">
    <source>
        <dbReference type="ARBA" id="ARBA00022833"/>
    </source>
</evidence>
<dbReference type="PANTHER" id="PTHR11774">
    <property type="entry name" value="GERANYLGERANYL TRANSFERASE TYPE BETA SUBUNIT"/>
    <property type="match status" value="1"/>
</dbReference>
<feature type="domain" description="Prenyltransferase alpha-alpha toroid" evidence="10">
    <location>
        <begin position="40"/>
        <end position="247"/>
    </location>
</feature>
<comment type="cofactor">
    <cofactor evidence="9">
        <name>Zn(2+)</name>
        <dbReference type="ChEBI" id="CHEBI:29105"/>
    </cofactor>
    <text evidence="9">Binds 1 zinc ion per subunit.</text>
</comment>
<evidence type="ECO:0000256" key="6">
    <source>
        <dbReference type="ARBA" id="ARBA00022723"/>
    </source>
</evidence>
<keyword evidence="5 9" id="KW-0808">Transferase</keyword>
<evidence type="ECO:0000256" key="5">
    <source>
        <dbReference type="ARBA" id="ARBA00022679"/>
    </source>
</evidence>
<comment type="similarity">
    <text evidence="1 9">Belongs to the protein prenyltransferase subunit beta family.</text>
</comment>
<dbReference type="InterPro" id="IPR008930">
    <property type="entry name" value="Terpenoid_cyclase/PrenylTrfase"/>
</dbReference>
<organism evidence="11 12">
    <name type="scientific">Quercus suber</name>
    <name type="common">Cork oak</name>
    <dbReference type="NCBI Taxonomy" id="58331"/>
    <lineage>
        <taxon>Eukaryota</taxon>
        <taxon>Viridiplantae</taxon>
        <taxon>Streptophyta</taxon>
        <taxon>Embryophyta</taxon>
        <taxon>Tracheophyta</taxon>
        <taxon>Spermatophyta</taxon>
        <taxon>Magnoliopsida</taxon>
        <taxon>eudicotyledons</taxon>
        <taxon>Gunneridae</taxon>
        <taxon>Pentapetalae</taxon>
        <taxon>rosids</taxon>
        <taxon>fabids</taxon>
        <taxon>Fagales</taxon>
        <taxon>Fagaceae</taxon>
        <taxon>Quercus</taxon>
    </lineage>
</organism>
<dbReference type="Gene3D" id="1.50.10.20">
    <property type="match status" value="2"/>
</dbReference>
<dbReference type="GO" id="GO:0004660">
    <property type="term" value="F:protein farnesyltransferase activity"/>
    <property type="evidence" value="ECO:0007669"/>
    <property type="project" value="UniProtKB-UniRule"/>
</dbReference>
<dbReference type="GO" id="GO:0008270">
    <property type="term" value="F:zinc ion binding"/>
    <property type="evidence" value="ECO:0007669"/>
    <property type="project" value="UniProtKB-UniRule"/>
</dbReference>
<dbReference type="EMBL" id="PKMF04000236">
    <property type="protein sequence ID" value="KAK7841662.1"/>
    <property type="molecule type" value="Genomic_DNA"/>
</dbReference>
<evidence type="ECO:0000256" key="4">
    <source>
        <dbReference type="ARBA" id="ARBA00022602"/>
    </source>
</evidence>
<keyword evidence="8 9" id="KW-0862">Zinc</keyword>
<evidence type="ECO:0000259" key="10">
    <source>
        <dbReference type="Pfam" id="PF00432"/>
    </source>
</evidence>
<proteinExistence type="inferred from homology"/>
<keyword evidence="6 9" id="KW-0479">Metal-binding</keyword>
<name>A0AAW0KSI4_QUESU</name>
<evidence type="ECO:0000256" key="3">
    <source>
        <dbReference type="ARBA" id="ARBA00015798"/>
    </source>
</evidence>
<protein>
    <recommendedName>
        <fullName evidence="3 9">Protein farnesyltransferase subunit beta</fullName>
        <shortName evidence="9">FTase-beta</shortName>
        <ecNumber evidence="2 9">2.5.1.58</ecNumber>
    </recommendedName>
</protein>
<gene>
    <name evidence="11" type="primary">FTB</name>
    <name evidence="11" type="ORF">CFP56_015081</name>
</gene>
<dbReference type="GO" id="GO:0097354">
    <property type="term" value="P:prenylation"/>
    <property type="evidence" value="ECO:0007669"/>
    <property type="project" value="UniProtKB-UniRule"/>
</dbReference>
<dbReference type="AlphaFoldDB" id="A0AAW0KSI4"/>
<dbReference type="SUPFAM" id="SSF48239">
    <property type="entry name" value="Terpenoid cyclases/Protein prenyltransferases"/>
    <property type="match status" value="1"/>
</dbReference>
<evidence type="ECO:0000256" key="7">
    <source>
        <dbReference type="ARBA" id="ARBA00022737"/>
    </source>
</evidence>
<dbReference type="Proteomes" id="UP000237347">
    <property type="component" value="Unassembled WGS sequence"/>
</dbReference>
<evidence type="ECO:0000256" key="2">
    <source>
        <dbReference type="ARBA" id="ARBA00012702"/>
    </source>
</evidence>
<keyword evidence="4 9" id="KW-0637">Prenyltransferase</keyword>
<evidence type="ECO:0000256" key="1">
    <source>
        <dbReference type="ARBA" id="ARBA00010497"/>
    </source>
</evidence>
<dbReference type="Pfam" id="PF00432">
    <property type="entry name" value="Prenyltrans"/>
    <property type="match status" value="2"/>
</dbReference>
<evidence type="ECO:0000313" key="11">
    <source>
        <dbReference type="EMBL" id="KAK7841662.1"/>
    </source>
</evidence>
<reference evidence="11 12" key="1">
    <citation type="journal article" date="2018" name="Sci. Data">
        <title>The draft genome sequence of cork oak.</title>
        <authorList>
            <person name="Ramos A.M."/>
            <person name="Usie A."/>
            <person name="Barbosa P."/>
            <person name="Barros P.M."/>
            <person name="Capote T."/>
            <person name="Chaves I."/>
            <person name="Simoes F."/>
            <person name="Abreu I."/>
            <person name="Carrasquinho I."/>
            <person name="Faro C."/>
            <person name="Guimaraes J.B."/>
            <person name="Mendonca D."/>
            <person name="Nobrega F."/>
            <person name="Rodrigues L."/>
            <person name="Saibo N.J.M."/>
            <person name="Varela M.C."/>
            <person name="Egas C."/>
            <person name="Matos J."/>
            <person name="Miguel C.M."/>
            <person name="Oliveira M.M."/>
            <person name="Ricardo C.P."/>
            <person name="Goncalves S."/>
        </authorList>
    </citation>
    <scope>NUCLEOTIDE SEQUENCE [LARGE SCALE GENOMIC DNA]</scope>
    <source>
        <strain evidence="12">cv. HL8</strain>
    </source>
</reference>
<comment type="caution">
    <text evidence="11">The sequence shown here is derived from an EMBL/GenBank/DDBJ whole genome shotgun (WGS) entry which is preliminary data.</text>
</comment>
<evidence type="ECO:0000256" key="9">
    <source>
        <dbReference type="RuleBase" id="RU365056"/>
    </source>
</evidence>
<comment type="subunit">
    <text evidence="9">Heterodimer of FTA and FTB.</text>
</comment>
<accession>A0AAW0KSI4</accession>
<feature type="domain" description="Prenyltransferase alpha-alpha toroid" evidence="10">
    <location>
        <begin position="274"/>
        <end position="502"/>
    </location>
</feature>
<comment type="function">
    <text evidence="9">Catalyzes the transfer of a farnesyl moiety from farnesyl diphosphate to a cysteine at the fourth position from the C-terminus of several proteins. The beta subunit is responsible for peptide-binding.</text>
</comment>
<dbReference type="CDD" id="cd02893">
    <property type="entry name" value="FTase"/>
    <property type="match status" value="1"/>
</dbReference>
<keyword evidence="12" id="KW-1185">Reference proteome</keyword>
<dbReference type="InterPro" id="IPR026872">
    <property type="entry name" value="FTB"/>
</dbReference>